<reference evidence="17 18" key="1">
    <citation type="journal article" date="2017" name="Nat. Commun.">
        <title>'ARMAN' archaea depend on association with euryarchaeal host in culture and in situ.</title>
        <authorList>
            <person name="Golyshina O."/>
            <person name="Toshchakov S."/>
            <person name="Makarova K."/>
            <person name="Gavrilov S."/>
            <person name="Korzhenkov A."/>
            <person name="La Cono V."/>
            <person name="Arcadi E."/>
            <person name="Nechitaylo T."/>
            <person name="Ferrer M."/>
            <person name="Kublanov I."/>
            <person name="Wolf Y."/>
            <person name="Yakimov M."/>
            <person name="Golyshin P."/>
            <person name="Slesarev A."/>
            <person name="Kozyavkin S."/>
        </authorList>
    </citation>
    <scope>NUCLEOTIDE SEQUENCE [LARGE SCALE GENOMIC DNA]</scope>
    <source>
        <strain evidence="17 18">Mia14</strain>
    </source>
</reference>
<dbReference type="GeneID" id="33313808"/>
<dbReference type="Gene3D" id="3.30.470.30">
    <property type="entry name" value="DNA ligase/mRNA capping enzyme"/>
    <property type="match status" value="1"/>
</dbReference>
<dbReference type="FunFam" id="1.10.3260.10:FF:000007">
    <property type="entry name" value="DNA ligase"/>
    <property type="match status" value="1"/>
</dbReference>
<evidence type="ECO:0000313" key="17">
    <source>
        <dbReference type="EMBL" id="ASI13581.1"/>
    </source>
</evidence>
<evidence type="ECO:0000313" key="18">
    <source>
        <dbReference type="Proteomes" id="UP000197679"/>
    </source>
</evidence>
<dbReference type="GO" id="GO:0003677">
    <property type="term" value="F:DNA binding"/>
    <property type="evidence" value="ECO:0007669"/>
    <property type="project" value="InterPro"/>
</dbReference>
<dbReference type="NCBIfam" id="TIGR00574">
    <property type="entry name" value="dnl1"/>
    <property type="match status" value="1"/>
</dbReference>
<dbReference type="PROSITE" id="PS50160">
    <property type="entry name" value="DNA_LIGASE_A3"/>
    <property type="match status" value="1"/>
</dbReference>
<evidence type="ECO:0000256" key="6">
    <source>
        <dbReference type="ARBA" id="ARBA00022723"/>
    </source>
</evidence>
<evidence type="ECO:0000256" key="15">
    <source>
        <dbReference type="RuleBase" id="RU004196"/>
    </source>
</evidence>
<evidence type="ECO:0000256" key="14">
    <source>
        <dbReference type="HAMAP-Rule" id="MF_00407"/>
    </source>
</evidence>
<dbReference type="RefSeq" id="WP_088819744.1">
    <property type="nucleotide sequence ID" value="NZ_CP019964.1"/>
</dbReference>
<protein>
    <recommendedName>
        <fullName evidence="2 14">DNA ligase</fullName>
        <ecNumber evidence="14">6.5.1.1</ecNumber>
    </recommendedName>
    <alternativeName>
        <fullName evidence="14">Polydeoxyribonucleotide synthase [ATP]</fullName>
    </alternativeName>
</protein>
<dbReference type="GO" id="GO:0071897">
    <property type="term" value="P:DNA biosynthetic process"/>
    <property type="evidence" value="ECO:0007669"/>
    <property type="project" value="InterPro"/>
</dbReference>
<keyword evidence="4 14" id="KW-0132">Cell division</keyword>
<comment type="catalytic activity">
    <reaction evidence="14">
        <text>ATP + (deoxyribonucleotide)n-3'-hydroxyl + 5'-phospho-(deoxyribonucleotide)m = (deoxyribonucleotide)n+m + AMP + diphosphate.</text>
        <dbReference type="EC" id="6.5.1.1"/>
    </reaction>
</comment>
<dbReference type="GO" id="GO:0046872">
    <property type="term" value="F:metal ion binding"/>
    <property type="evidence" value="ECO:0007669"/>
    <property type="project" value="UniProtKB-KW"/>
</dbReference>
<dbReference type="GO" id="GO:0006310">
    <property type="term" value="P:DNA recombination"/>
    <property type="evidence" value="ECO:0007669"/>
    <property type="project" value="UniProtKB-UniRule"/>
</dbReference>
<feature type="binding site" evidence="14">
    <location>
        <position position="423"/>
    </location>
    <ligand>
        <name>ATP</name>
        <dbReference type="ChEBI" id="CHEBI:30616"/>
    </ligand>
</feature>
<dbReference type="SUPFAM" id="SSF56091">
    <property type="entry name" value="DNA ligase/mRNA capping enzyme, catalytic domain"/>
    <property type="match status" value="1"/>
</dbReference>
<evidence type="ECO:0000256" key="9">
    <source>
        <dbReference type="ARBA" id="ARBA00022840"/>
    </source>
</evidence>
<dbReference type="InterPro" id="IPR012340">
    <property type="entry name" value="NA-bd_OB-fold"/>
</dbReference>
<dbReference type="Gene3D" id="2.40.50.140">
    <property type="entry name" value="Nucleic acid-binding proteins"/>
    <property type="match status" value="1"/>
</dbReference>
<dbReference type="InterPro" id="IPR012308">
    <property type="entry name" value="DNA_ligase_ATP-dep_N"/>
</dbReference>
<evidence type="ECO:0000256" key="8">
    <source>
        <dbReference type="ARBA" id="ARBA00022763"/>
    </source>
</evidence>
<dbReference type="AlphaFoldDB" id="A0A218NMA3"/>
<accession>A0A218NMA3</accession>
<evidence type="ECO:0000259" key="16">
    <source>
        <dbReference type="PROSITE" id="PS50160"/>
    </source>
</evidence>
<dbReference type="InterPro" id="IPR036599">
    <property type="entry name" value="DNA_ligase_N_sf"/>
</dbReference>
<feature type="binding site" evidence="14">
    <location>
        <position position="272"/>
    </location>
    <ligand>
        <name>ATP</name>
        <dbReference type="ChEBI" id="CHEBI:30616"/>
    </ligand>
</feature>
<comment type="similarity">
    <text evidence="1 14 15">Belongs to the ATP-dependent DNA ligase family.</text>
</comment>
<dbReference type="Pfam" id="PF04675">
    <property type="entry name" value="DNA_ligase_A_N"/>
    <property type="match status" value="1"/>
</dbReference>
<comment type="cofactor">
    <cofactor evidence="14">
        <name>Mg(2+)</name>
        <dbReference type="ChEBI" id="CHEBI:18420"/>
    </cofactor>
</comment>
<sequence length="591" mass="66745">MLFKTLSDYYEKLSKTQSRIEMVNILSEMFKQAAKGEISKLIYMTQGQLAPNFIGIEFGVADKIMEEAIMIATGYNKEEVESEYHKQGDLGEATENLIKSSKLARMSSKKYDVSDVYGSMYKIATISGKGSKEIKIRMLAELIAASDPIEAKYIVKYPLNSLRLGVGDETILEALSLMSTSERSNKSILDRSYNICSDLGEIGEIVLEGGIEAAKNMKVSLFKPIRPALAERLPTASEILNKMGGKCAVEQKYDGFRCQVHKDGNKVKLYSRRLEETTSMMPDIVKAVQDSIKAEKVIFEGEALAYNESTEEFLPFQETIQRKRKYGINEKIKELPLHLMAFDIMYLEGEDLLNKPYETRRELLEKAITGSDVISPSTRIITDSPKEFEEFFENSVENGLEGIVAKDLRSHYIAGARKFSWIKMKRSYRGELSDTLDLVIIGYYRGKGSRAELQFGGLLCAVYNKKRDMFETITKLGTGFTEDQMRKLQELLTKIKVDSKPARVDSLIEPDFWVYPKYVVTVKADEITESPMHTCGRSMQPDGTEAGYALRFPRLVGEEAIRADKSPEDATDTSEVIEMFSQQKKVSLSNK</sequence>
<dbReference type="InterPro" id="IPR022865">
    <property type="entry name" value="DNA_ligae_ATP-dep_bac/arc"/>
</dbReference>
<evidence type="ECO:0000256" key="10">
    <source>
        <dbReference type="ARBA" id="ARBA00022842"/>
    </source>
</evidence>
<evidence type="ECO:0000256" key="12">
    <source>
        <dbReference type="ARBA" id="ARBA00023204"/>
    </source>
</evidence>
<feature type="binding site" evidence="14">
    <location>
        <position position="342"/>
    </location>
    <ligand>
        <name>ATP</name>
        <dbReference type="ChEBI" id="CHEBI:30616"/>
    </ligand>
</feature>
<keyword evidence="7 14" id="KW-0547">Nucleotide-binding</keyword>
<dbReference type="GO" id="GO:0005524">
    <property type="term" value="F:ATP binding"/>
    <property type="evidence" value="ECO:0007669"/>
    <property type="project" value="UniProtKB-UniRule"/>
</dbReference>
<feature type="domain" description="ATP-dependent DNA ligase family profile" evidence="16">
    <location>
        <begin position="330"/>
        <end position="464"/>
    </location>
</feature>
<evidence type="ECO:0000256" key="11">
    <source>
        <dbReference type="ARBA" id="ARBA00023172"/>
    </source>
</evidence>
<keyword evidence="3 14" id="KW-0436">Ligase</keyword>
<keyword evidence="12 14" id="KW-0234">DNA repair</keyword>
<evidence type="ECO:0000256" key="4">
    <source>
        <dbReference type="ARBA" id="ARBA00022618"/>
    </source>
</evidence>
<comment type="function">
    <text evidence="14">DNA ligase that seals nicks in double-stranded DNA during DNA replication, DNA recombination and DNA repair.</text>
</comment>
<dbReference type="InterPro" id="IPR050191">
    <property type="entry name" value="ATP-dep_DNA_ligase"/>
</dbReference>
<keyword evidence="8 14" id="KW-0227">DNA damage</keyword>
<gene>
    <name evidence="14" type="primary">lig</name>
    <name evidence="17" type="ORF">Mia14_0250</name>
</gene>
<organism evidence="17 18">
    <name type="scientific">Candidatus Mancarchaeum acidiphilum</name>
    <dbReference type="NCBI Taxonomy" id="1920749"/>
    <lineage>
        <taxon>Archaea</taxon>
        <taxon>Candidatus Micrarchaeota</taxon>
        <taxon>Candidatus Mancarchaeum</taxon>
    </lineage>
</organism>
<dbReference type="InterPro" id="IPR012309">
    <property type="entry name" value="DNA_ligase_ATP-dep_C"/>
</dbReference>
<dbReference type="Pfam" id="PF04679">
    <property type="entry name" value="DNA_ligase_A_C"/>
    <property type="match status" value="1"/>
</dbReference>
<keyword evidence="6 14" id="KW-0479">Metal-binding</keyword>
<keyword evidence="18" id="KW-1185">Reference proteome</keyword>
<feature type="binding site" evidence="14">
    <location>
        <position position="250"/>
    </location>
    <ligand>
        <name>ATP</name>
        <dbReference type="ChEBI" id="CHEBI:30616"/>
    </ligand>
</feature>
<dbReference type="FunFam" id="3.30.470.30:FF:000012">
    <property type="entry name" value="Probable DNA ligase"/>
    <property type="match status" value="1"/>
</dbReference>
<evidence type="ECO:0000256" key="1">
    <source>
        <dbReference type="ARBA" id="ARBA00007572"/>
    </source>
</evidence>
<keyword evidence="10 14" id="KW-0460">Magnesium</keyword>
<dbReference type="PROSITE" id="PS00333">
    <property type="entry name" value="DNA_LIGASE_A2"/>
    <property type="match status" value="1"/>
</dbReference>
<dbReference type="SUPFAM" id="SSF50249">
    <property type="entry name" value="Nucleic acid-binding proteins"/>
    <property type="match status" value="1"/>
</dbReference>
<dbReference type="PROSITE" id="PS00697">
    <property type="entry name" value="DNA_LIGASE_A1"/>
    <property type="match status" value="1"/>
</dbReference>
<evidence type="ECO:0000256" key="2">
    <source>
        <dbReference type="ARBA" id="ARBA00013308"/>
    </source>
</evidence>
<dbReference type="PANTHER" id="PTHR45674">
    <property type="entry name" value="DNA LIGASE 1/3 FAMILY MEMBER"/>
    <property type="match status" value="1"/>
</dbReference>
<dbReference type="InterPro" id="IPR012310">
    <property type="entry name" value="DNA_ligase_ATP-dep_cent"/>
</dbReference>
<evidence type="ECO:0000256" key="13">
    <source>
        <dbReference type="ARBA" id="ARBA00023306"/>
    </source>
</evidence>
<dbReference type="SUPFAM" id="SSF117018">
    <property type="entry name" value="ATP-dependent DNA ligase DNA-binding domain"/>
    <property type="match status" value="1"/>
</dbReference>
<dbReference type="HAMAP" id="MF_00407">
    <property type="entry name" value="DNA_ligase"/>
    <property type="match status" value="1"/>
</dbReference>
<dbReference type="KEGG" id="marh:Mia14_0250"/>
<dbReference type="InterPro" id="IPR016059">
    <property type="entry name" value="DNA_ligase_ATP-dep_CS"/>
</dbReference>
<proteinExistence type="inferred from homology"/>
<dbReference type="PANTHER" id="PTHR45674:SF4">
    <property type="entry name" value="DNA LIGASE 1"/>
    <property type="match status" value="1"/>
</dbReference>
<dbReference type="Pfam" id="PF01068">
    <property type="entry name" value="DNA_ligase_A_M"/>
    <property type="match status" value="1"/>
</dbReference>
<name>A0A218NMA3_9ARCH</name>
<keyword evidence="11 14" id="KW-0233">DNA recombination</keyword>
<dbReference type="CDD" id="cd07969">
    <property type="entry name" value="OBF_DNA_ligase_I"/>
    <property type="match status" value="1"/>
</dbReference>
<dbReference type="Proteomes" id="UP000197679">
    <property type="component" value="Chromosome"/>
</dbReference>
<dbReference type="GO" id="GO:0051301">
    <property type="term" value="P:cell division"/>
    <property type="evidence" value="ECO:0007669"/>
    <property type="project" value="UniProtKB-KW"/>
</dbReference>
<dbReference type="GO" id="GO:0006273">
    <property type="term" value="P:lagging strand elongation"/>
    <property type="evidence" value="ECO:0007669"/>
    <property type="project" value="TreeGrafter"/>
</dbReference>
<dbReference type="CDD" id="cd07901">
    <property type="entry name" value="Adenylation_DNA_ligase_Arch_LigB"/>
    <property type="match status" value="1"/>
</dbReference>
<keyword evidence="9 14" id="KW-0067">ATP-binding</keyword>
<evidence type="ECO:0000256" key="3">
    <source>
        <dbReference type="ARBA" id="ARBA00022598"/>
    </source>
</evidence>
<evidence type="ECO:0000256" key="5">
    <source>
        <dbReference type="ARBA" id="ARBA00022705"/>
    </source>
</evidence>
<feature type="active site" description="N6-AMP-lysine intermediate" evidence="14">
    <location>
        <position position="252"/>
    </location>
</feature>
<feature type="binding site" evidence="14">
    <location>
        <position position="257"/>
    </location>
    <ligand>
        <name>ATP</name>
        <dbReference type="ChEBI" id="CHEBI:30616"/>
    </ligand>
</feature>
<feature type="binding site" evidence="14">
    <location>
        <position position="302"/>
    </location>
    <ligand>
        <name>ATP</name>
        <dbReference type="ChEBI" id="CHEBI:30616"/>
    </ligand>
</feature>
<dbReference type="EC" id="6.5.1.1" evidence="14"/>
<dbReference type="OrthoDB" id="31274at2157"/>
<keyword evidence="5 14" id="KW-0235">DNA replication</keyword>
<dbReference type="GO" id="GO:0006281">
    <property type="term" value="P:DNA repair"/>
    <property type="evidence" value="ECO:0007669"/>
    <property type="project" value="UniProtKB-UniRule"/>
</dbReference>
<evidence type="ECO:0000256" key="7">
    <source>
        <dbReference type="ARBA" id="ARBA00022741"/>
    </source>
</evidence>
<dbReference type="GO" id="GO:0003910">
    <property type="term" value="F:DNA ligase (ATP) activity"/>
    <property type="evidence" value="ECO:0007669"/>
    <property type="project" value="UniProtKB-UniRule"/>
</dbReference>
<dbReference type="InterPro" id="IPR000977">
    <property type="entry name" value="DNA_ligase_ATP-dep"/>
</dbReference>
<keyword evidence="13 14" id="KW-0131">Cell cycle</keyword>
<dbReference type="EMBL" id="CP019964">
    <property type="protein sequence ID" value="ASI13581.1"/>
    <property type="molecule type" value="Genomic_DNA"/>
</dbReference>
<dbReference type="Gene3D" id="1.10.3260.10">
    <property type="entry name" value="DNA ligase, ATP-dependent, N-terminal domain"/>
    <property type="match status" value="1"/>
</dbReference>
<feature type="binding site" evidence="14">
    <location>
        <position position="417"/>
    </location>
    <ligand>
        <name>ATP</name>
        <dbReference type="ChEBI" id="CHEBI:30616"/>
    </ligand>
</feature>